<feature type="compositionally biased region" description="Polar residues" evidence="1">
    <location>
        <begin position="971"/>
        <end position="982"/>
    </location>
</feature>
<dbReference type="SMART" id="SM00355">
    <property type="entry name" value="ZnF_C2H2"/>
    <property type="match status" value="3"/>
</dbReference>
<feature type="region of interest" description="Disordered" evidence="1">
    <location>
        <begin position="682"/>
        <end position="718"/>
    </location>
</feature>
<gene>
    <name evidence="4" type="ORF">M9Y10_034628</name>
</gene>
<feature type="region of interest" description="Disordered" evidence="1">
    <location>
        <begin position="533"/>
        <end position="609"/>
    </location>
</feature>
<accession>A0ABR2KFH8</accession>
<evidence type="ECO:0000256" key="2">
    <source>
        <dbReference type="SAM" id="Phobius"/>
    </source>
</evidence>
<reference evidence="4 5" key="1">
    <citation type="submission" date="2024-04" db="EMBL/GenBank/DDBJ databases">
        <title>Tritrichomonas musculus Genome.</title>
        <authorList>
            <person name="Alves-Ferreira E."/>
            <person name="Grigg M."/>
            <person name="Lorenzi H."/>
            <person name="Galac M."/>
        </authorList>
    </citation>
    <scope>NUCLEOTIDE SEQUENCE [LARGE SCALE GENOMIC DNA]</scope>
    <source>
        <strain evidence="4 5">EAF2021</strain>
    </source>
</reference>
<feature type="compositionally biased region" description="Polar residues" evidence="1">
    <location>
        <begin position="1049"/>
        <end position="1074"/>
    </location>
</feature>
<evidence type="ECO:0000256" key="1">
    <source>
        <dbReference type="SAM" id="MobiDB-lite"/>
    </source>
</evidence>
<keyword evidence="2" id="KW-0472">Membrane</keyword>
<feature type="compositionally biased region" description="Low complexity" evidence="1">
    <location>
        <begin position="1222"/>
        <end position="1234"/>
    </location>
</feature>
<dbReference type="InterPro" id="IPR013087">
    <property type="entry name" value="Znf_C2H2_type"/>
</dbReference>
<feature type="compositionally biased region" description="Low complexity" evidence="1">
    <location>
        <begin position="254"/>
        <end position="268"/>
    </location>
</feature>
<dbReference type="Proteomes" id="UP001470230">
    <property type="component" value="Unassembled WGS sequence"/>
</dbReference>
<dbReference type="EMBL" id="JAPFFF010000005">
    <property type="protein sequence ID" value="KAK8889874.1"/>
    <property type="molecule type" value="Genomic_DNA"/>
</dbReference>
<feature type="compositionally biased region" description="Polar residues" evidence="1">
    <location>
        <begin position="1203"/>
        <end position="1216"/>
    </location>
</feature>
<feature type="region of interest" description="Disordered" evidence="1">
    <location>
        <begin position="963"/>
        <end position="1295"/>
    </location>
</feature>
<evidence type="ECO:0000313" key="4">
    <source>
        <dbReference type="EMBL" id="KAK8889874.1"/>
    </source>
</evidence>
<keyword evidence="2" id="KW-0812">Transmembrane</keyword>
<feature type="compositionally biased region" description="Low complexity" evidence="1">
    <location>
        <begin position="1306"/>
        <end position="1319"/>
    </location>
</feature>
<feature type="region of interest" description="Disordered" evidence="1">
    <location>
        <begin position="1303"/>
        <end position="1322"/>
    </location>
</feature>
<feature type="compositionally biased region" description="Polar residues" evidence="1">
    <location>
        <begin position="1235"/>
        <end position="1249"/>
    </location>
</feature>
<feature type="domain" description="C2H2-type" evidence="3">
    <location>
        <begin position="836"/>
        <end position="857"/>
    </location>
</feature>
<feature type="transmembrane region" description="Helical" evidence="2">
    <location>
        <begin position="188"/>
        <end position="206"/>
    </location>
</feature>
<organism evidence="4 5">
    <name type="scientific">Tritrichomonas musculus</name>
    <dbReference type="NCBI Taxonomy" id="1915356"/>
    <lineage>
        <taxon>Eukaryota</taxon>
        <taxon>Metamonada</taxon>
        <taxon>Parabasalia</taxon>
        <taxon>Tritrichomonadida</taxon>
        <taxon>Tritrichomonadidae</taxon>
        <taxon>Tritrichomonas</taxon>
    </lineage>
</organism>
<comment type="caution">
    <text evidence="4">The sequence shown here is derived from an EMBL/GenBank/DDBJ whole genome shotgun (WGS) entry which is preliminary data.</text>
</comment>
<proteinExistence type="predicted"/>
<evidence type="ECO:0000313" key="5">
    <source>
        <dbReference type="Proteomes" id="UP001470230"/>
    </source>
</evidence>
<feature type="compositionally biased region" description="Basic and acidic residues" evidence="1">
    <location>
        <begin position="1024"/>
        <end position="1045"/>
    </location>
</feature>
<protein>
    <recommendedName>
        <fullName evidence="3">C2H2-type domain-containing protein</fullName>
    </recommendedName>
</protein>
<feature type="compositionally biased region" description="Polar residues" evidence="1">
    <location>
        <begin position="533"/>
        <end position="555"/>
    </location>
</feature>
<name>A0ABR2KFH8_9EUKA</name>
<keyword evidence="5" id="KW-1185">Reference proteome</keyword>
<evidence type="ECO:0000259" key="3">
    <source>
        <dbReference type="PROSITE" id="PS00028"/>
    </source>
</evidence>
<feature type="compositionally biased region" description="Low complexity" evidence="1">
    <location>
        <begin position="575"/>
        <end position="587"/>
    </location>
</feature>
<feature type="compositionally biased region" description="Polar residues" evidence="1">
    <location>
        <begin position="1271"/>
        <end position="1295"/>
    </location>
</feature>
<feature type="domain" description="C2H2-type" evidence="3">
    <location>
        <begin position="882"/>
        <end position="903"/>
    </location>
</feature>
<sequence length="1540" mass="173174">MSRKKKIDKNALLQENINIKDDFSNLEEECSKETANFEIFRIKNHFFINDTNYQMILTSNSKPNIQNLEKIRKRSLFIIVSFRFTMQNKIDYIIITGEKNVGIISIKGEELSGEIINFMQQTLSIKGVYVFQISKLYLNEFLSMLQINNNIQDILDINNNQAKFQSICNQQSISILIERLSKFDNPNLVGFYINLFFFSFLAVNYLNSKAPQVFPQVSMNVNPQSLATINPPSQLNNTNLISKAHLPTNPNIFPSQQNQPQGPPINNLNNNYQPQPEPTTYNLNNYQQQQQYYQTQNAYFNFQQPNFQSNQQQQMYNAYNQQPQNIFQTANQQYQPYQQQQQPNFYPFQHQQPQSNDIPNFQNQQMFNQALIMQQKMKQQEQLNQIRDAQSQQLQYAQINQAIVAQSQLPPNLGPQQSTNQQLTMGQMIGEQKQQQLNKLCNQQQIMINQSTNNSSQKLNLSQSSSSQQQMNQEFHLNQSFDAIQNQQIHISQSINNSNNQIQQNNAAGESNEQKIRLDQSFNIGQKLPQSQEIQLDQSTRSTSQKIHISQTIGSQQQQDDADQSFYNDEDEPESAAQQSQSIHISQVVGKKSGGQIVPQKVAQPPQKKTISIVKKGKSEGGNPIIISTKSHNEIKIEKRKAGNNPIIEARNKSAKGGKPEASKSGINIQIPRKKDTFFADSSETTHSTPNINITTKPNANTNNSNVGPNINTNDSNHSNVGPNINTNHSNVGPNINTNDSNHSNVGPNIKTNDSNHSNVGPNINTNDSNGGPNIKTNYSNVGPNINTNYSNVGPNINTNASNQNSGFYNFNSNKKDNGDDDDSSIFVPLIKADWCPFCQQEFTDFDSVVDHIMADHDLKPLFLENLAIEKKPGEITKTVRCSKCQISFKNEESFCMHVVTKHASLFMQLGSQRFPSLFAGKKSEIERFFVAHDIPFDGSIFQQTGQQPVIIQQTKTVIVEPPKFPGFQKPKTTVRTETSVINPPVKTPEEQQKQKQEMAPELTPHGPLFNSNKVIEIDDSDDSEKIVEVEEAGSQHDIRFDFKPAPRSASNEGESSGIQKQKSAQSQPPNEKSFNFIFQPGNQNNASTNNNNPSSEKNSNFEFKKGSTNNNSSNEKNTNFEFKKGSTNNNSSNEKNTNFEFKKGSTNNNSSNEKNTNFEFKKGSTNNNSSNEKNTNFEFKKGSTNNNSSNEKNTSFEFKKGSANNNLSNEKNTNFEFKKGSTNNNSSSEKNSSFELGQGSTINNAVYNSSNEKASSKQGSSSSSSLYGRHNSNNNSVYTPPRGRSSSSSKFVYTPSSSDAARLVASSPSQPASSPGGQRNVSISLNVSSKFSVECYIKITDRYDRKSPINDSPRVYKHRPNATYQKGVTENVGLDIYCADDNEEIVNNLVTNVDKATATSSGAVSSDYVVDDDNNINDDDDFFRFIVSSININGIDSKSSSSSSCNKNEQLPLDKKMINSSQLLSSSLLVSRIQKKKDFPKVGSGLDFWLMLKDIVEKYEDKSDPDYSYNSPVCKKCKKRKKSRVMFFRHVWEDHKNDL</sequence>
<keyword evidence="2" id="KW-1133">Transmembrane helix</keyword>
<dbReference type="PROSITE" id="PS00028">
    <property type="entry name" value="ZINC_FINGER_C2H2_1"/>
    <property type="match status" value="2"/>
</dbReference>
<feature type="compositionally biased region" description="Low complexity" evidence="1">
    <location>
        <begin position="1250"/>
        <end position="1266"/>
    </location>
</feature>
<feature type="compositionally biased region" description="Low complexity" evidence="1">
    <location>
        <begin position="1083"/>
        <end position="1197"/>
    </location>
</feature>
<feature type="region of interest" description="Disordered" evidence="1">
    <location>
        <begin position="249"/>
        <end position="268"/>
    </location>
</feature>
<feature type="compositionally biased region" description="Basic and acidic residues" evidence="1">
    <location>
        <begin position="988"/>
        <end position="999"/>
    </location>
</feature>
<feature type="compositionally biased region" description="Acidic residues" evidence="1">
    <location>
        <begin position="560"/>
        <end position="574"/>
    </location>
</feature>